<name>A0A242ME55_CABSO</name>
<dbReference type="EMBL" id="NBTZ01000115">
    <property type="protein sequence ID" value="OTP69470.1"/>
    <property type="molecule type" value="Genomic_DNA"/>
</dbReference>
<proteinExistence type="predicted"/>
<comment type="caution">
    <text evidence="1">The sequence shown here is derived from an EMBL/GenBank/DDBJ whole genome shotgun (WGS) entry which is preliminary data.</text>
</comment>
<dbReference type="AlphaFoldDB" id="A0A242ME55"/>
<accession>A0A242ME55</accession>
<dbReference type="Proteomes" id="UP000195221">
    <property type="component" value="Unassembled WGS sequence"/>
</dbReference>
<protein>
    <submittedName>
        <fullName evidence="1">Uncharacterized protein</fullName>
    </submittedName>
</protein>
<gene>
    <name evidence="1" type="ORF">PAMC26577_30995</name>
</gene>
<sequence length="48" mass="5105">MAPDGLFAGVIALACIDKKLQLLAQLKLQVFLGSCHPISVLRHAVAPH</sequence>
<organism evidence="1 2">
    <name type="scientific">Caballeronia sordidicola</name>
    <name type="common">Burkholderia sordidicola</name>
    <dbReference type="NCBI Taxonomy" id="196367"/>
    <lineage>
        <taxon>Bacteria</taxon>
        <taxon>Pseudomonadati</taxon>
        <taxon>Pseudomonadota</taxon>
        <taxon>Betaproteobacteria</taxon>
        <taxon>Burkholderiales</taxon>
        <taxon>Burkholderiaceae</taxon>
        <taxon>Caballeronia</taxon>
    </lineage>
</organism>
<evidence type="ECO:0000313" key="1">
    <source>
        <dbReference type="EMBL" id="OTP69470.1"/>
    </source>
</evidence>
<evidence type="ECO:0000313" key="2">
    <source>
        <dbReference type="Proteomes" id="UP000195221"/>
    </source>
</evidence>
<reference evidence="1 2" key="1">
    <citation type="submission" date="2017-03" db="EMBL/GenBank/DDBJ databases">
        <title>Genome analysis of strain PAMC 26577.</title>
        <authorList>
            <person name="Oh H.-M."/>
            <person name="Yang J.-A."/>
        </authorList>
    </citation>
    <scope>NUCLEOTIDE SEQUENCE [LARGE SCALE GENOMIC DNA]</scope>
    <source>
        <strain evidence="1 2">PAMC 26577</strain>
    </source>
</reference>